<comment type="caution">
    <text evidence="1">The sequence shown here is derived from an EMBL/GenBank/DDBJ whole genome shotgun (WGS) entry which is preliminary data.</text>
</comment>
<dbReference type="RefSeq" id="WP_267614076.1">
    <property type="nucleotide sequence ID" value="NZ_JAOVZQ010000001.1"/>
</dbReference>
<reference evidence="1" key="1">
    <citation type="submission" date="2022-10" db="EMBL/GenBank/DDBJ databases">
        <title>Hoeflea sp. J2-29, isolated from marine algae.</title>
        <authorList>
            <person name="Kristyanto S."/>
            <person name="Kim J.M."/>
            <person name="Jeon C.O."/>
        </authorList>
    </citation>
    <scope>NUCLEOTIDE SEQUENCE</scope>
    <source>
        <strain evidence="1">J2-29</strain>
    </source>
</reference>
<keyword evidence="1" id="KW-0808">Transferase</keyword>
<proteinExistence type="predicted"/>
<evidence type="ECO:0000313" key="1">
    <source>
        <dbReference type="EMBL" id="MCY0096239.1"/>
    </source>
</evidence>
<dbReference type="GO" id="GO:0016301">
    <property type="term" value="F:kinase activity"/>
    <property type="evidence" value="ECO:0007669"/>
    <property type="project" value="UniProtKB-KW"/>
</dbReference>
<keyword evidence="2" id="KW-1185">Reference proteome</keyword>
<keyword evidence="1" id="KW-0418">Kinase</keyword>
<sequence>MWNNQPCILTSKDFTILETMYQRRHLLGDRVRLLLKQKLDATTVVFAEDIDDTIVTLNSRVRYRISGHEPQTAIITQSPMGGVVGQSLSLETVRGMALLGLPEAAEWALPARPGEAPERIELLAVQFQPEAARRERLARELARPALRLVHDATLGR</sequence>
<gene>
    <name evidence="1" type="ORF">OEG82_19795</name>
</gene>
<dbReference type="InterPro" id="IPR036953">
    <property type="entry name" value="GreA/GreB_C_sf"/>
</dbReference>
<accession>A0ABT3YKD7</accession>
<name>A0ABT3YKD7_9HYPH</name>
<dbReference type="EMBL" id="JAOVZQ010000001">
    <property type="protein sequence ID" value="MCY0096239.1"/>
    <property type="molecule type" value="Genomic_DNA"/>
</dbReference>
<evidence type="ECO:0000313" key="2">
    <source>
        <dbReference type="Proteomes" id="UP001081283"/>
    </source>
</evidence>
<organism evidence="1 2">
    <name type="scientific">Hoeflea ulvae</name>
    <dbReference type="NCBI Taxonomy" id="2983764"/>
    <lineage>
        <taxon>Bacteria</taxon>
        <taxon>Pseudomonadati</taxon>
        <taxon>Pseudomonadota</taxon>
        <taxon>Alphaproteobacteria</taxon>
        <taxon>Hyphomicrobiales</taxon>
        <taxon>Rhizobiaceae</taxon>
        <taxon>Hoeflea</taxon>
    </lineage>
</organism>
<protein>
    <submittedName>
        <fullName evidence="1">Nucleoside-diphosphate kinase</fullName>
    </submittedName>
</protein>
<dbReference type="Gene3D" id="3.10.50.30">
    <property type="entry name" value="Transcription elongation factor, GreA/GreB, C-terminal domain"/>
    <property type="match status" value="1"/>
</dbReference>
<dbReference type="Proteomes" id="UP001081283">
    <property type="component" value="Unassembled WGS sequence"/>
</dbReference>